<reference evidence="2" key="1">
    <citation type="submission" date="2023-01" db="EMBL/GenBank/DDBJ databases">
        <authorList>
            <person name="Piombo E."/>
        </authorList>
    </citation>
    <scope>NUCLEOTIDE SEQUENCE</scope>
</reference>
<proteinExistence type="predicted"/>
<dbReference type="EMBL" id="CABFNP030001245">
    <property type="protein sequence ID" value="CAI6093280.1"/>
    <property type="molecule type" value="Genomic_DNA"/>
</dbReference>
<gene>
    <name evidence="2" type="ORF">CCHLO57077_00000329</name>
</gene>
<protein>
    <submittedName>
        <fullName evidence="2">Uncharacterized protein</fullName>
    </submittedName>
</protein>
<dbReference type="Proteomes" id="UP001160390">
    <property type="component" value="Unassembled WGS sequence"/>
</dbReference>
<keyword evidence="3" id="KW-1185">Reference proteome</keyword>
<feature type="region of interest" description="Disordered" evidence="1">
    <location>
        <begin position="336"/>
        <end position="444"/>
    </location>
</feature>
<evidence type="ECO:0000256" key="1">
    <source>
        <dbReference type="SAM" id="MobiDB-lite"/>
    </source>
</evidence>
<comment type="caution">
    <text evidence="2">The sequence shown here is derived from an EMBL/GenBank/DDBJ whole genome shotgun (WGS) entry which is preliminary data.</text>
</comment>
<accession>A0AA35MA02</accession>
<sequence length="444" mass="48826">MDAEGRERVIAQAREVMRYVCAARPKLEQHELASISRPDRGEGWTTEQEEWAASGMGVCEDVGRFQLELEQMSKSHLEKLVKVSKVCMRIFRMTPIELLSPRFGLAYCKGRPGDGRSSGTGSAATQHPSLIPQIFLDKLYMMLLHPMFAQRPTPYFLVFVLQFTSICRTKDQRYWQLPELENFRGDVHINAMREHLRSAPINSKGELGFHPSHVLREVCAGAPASISAETSPLLHITDVALQGKATGELAAVDEHGATQYSVYLADIENICAALSLVSPPQVGVKEAATIWQRIHPGGSHTGYPSVATIINDITESYKHQITRQLLQRHFSTKRMPLDISTRAPSSARNKSTASDLNSRPCSNVPSQPSETPSLPERSHPSNGMSADTSGFAPIAIPEANNSPSDIAPSDLTGSSDDLDGSGYQKSWFPPPGWTESPPDSWPTI</sequence>
<name>A0AA35MA02_9HYPO</name>
<dbReference type="AlphaFoldDB" id="A0AA35MA02"/>
<evidence type="ECO:0000313" key="2">
    <source>
        <dbReference type="EMBL" id="CAI6093280.1"/>
    </source>
</evidence>
<organism evidence="2 3">
    <name type="scientific">Clonostachys chloroleuca</name>
    <dbReference type="NCBI Taxonomy" id="1926264"/>
    <lineage>
        <taxon>Eukaryota</taxon>
        <taxon>Fungi</taxon>
        <taxon>Dikarya</taxon>
        <taxon>Ascomycota</taxon>
        <taxon>Pezizomycotina</taxon>
        <taxon>Sordariomycetes</taxon>
        <taxon>Hypocreomycetidae</taxon>
        <taxon>Hypocreales</taxon>
        <taxon>Bionectriaceae</taxon>
        <taxon>Clonostachys</taxon>
    </lineage>
</organism>
<feature type="compositionally biased region" description="Polar residues" evidence="1">
    <location>
        <begin position="342"/>
        <end position="372"/>
    </location>
</feature>
<evidence type="ECO:0000313" key="3">
    <source>
        <dbReference type="Proteomes" id="UP001160390"/>
    </source>
</evidence>